<gene>
    <name evidence="6" type="ORF">E2C04_04175</name>
</gene>
<reference evidence="6 7" key="1">
    <citation type="journal article" date="2008" name="Int. J. Syst. Evol. Microbiol.">
        <title>Nocardioides daphniae sp. nov., isolated from Daphnia cucullata (Crustacea: Cladocera).</title>
        <authorList>
            <person name="Toth E.M."/>
            <person name="Keki Z."/>
            <person name="Homonnay Z.G."/>
            <person name="Borsodi A.K."/>
            <person name="Marialigeti K."/>
            <person name="Schumann P."/>
        </authorList>
    </citation>
    <scope>NUCLEOTIDE SEQUENCE [LARGE SCALE GENOMIC DNA]</scope>
    <source>
        <strain evidence="6 7">JCM 16608</strain>
    </source>
</reference>
<dbReference type="EMBL" id="CP038462">
    <property type="protein sequence ID" value="QCC76612.1"/>
    <property type="molecule type" value="Genomic_DNA"/>
</dbReference>
<protein>
    <submittedName>
        <fullName evidence="6">TetR/AcrR family transcriptional regulator</fullName>
    </submittedName>
</protein>
<evidence type="ECO:0000313" key="7">
    <source>
        <dbReference type="Proteomes" id="UP000297025"/>
    </source>
</evidence>
<dbReference type="InterPro" id="IPR050109">
    <property type="entry name" value="HTH-type_TetR-like_transc_reg"/>
</dbReference>
<evidence type="ECO:0000256" key="2">
    <source>
        <dbReference type="ARBA" id="ARBA00023125"/>
    </source>
</evidence>
<dbReference type="GO" id="GO:0000976">
    <property type="term" value="F:transcription cis-regulatory region binding"/>
    <property type="evidence" value="ECO:0007669"/>
    <property type="project" value="TreeGrafter"/>
</dbReference>
<dbReference type="AlphaFoldDB" id="A0A4P7U942"/>
<dbReference type="InterPro" id="IPR001647">
    <property type="entry name" value="HTH_TetR"/>
</dbReference>
<dbReference type="Pfam" id="PF16859">
    <property type="entry name" value="TetR_C_11"/>
    <property type="match status" value="1"/>
</dbReference>
<dbReference type="Gene3D" id="1.10.10.60">
    <property type="entry name" value="Homeodomain-like"/>
    <property type="match status" value="1"/>
</dbReference>
<dbReference type="InterPro" id="IPR036271">
    <property type="entry name" value="Tet_transcr_reg_TetR-rel_C_sf"/>
</dbReference>
<evidence type="ECO:0000256" key="3">
    <source>
        <dbReference type="ARBA" id="ARBA00023163"/>
    </source>
</evidence>
<dbReference type="Gene3D" id="1.10.357.10">
    <property type="entry name" value="Tetracycline Repressor, domain 2"/>
    <property type="match status" value="1"/>
</dbReference>
<dbReference type="KEGG" id="ndp:E2C04_04175"/>
<accession>A0A4P7U942</accession>
<feature type="domain" description="HTH tetR-type" evidence="5">
    <location>
        <begin position="19"/>
        <end position="79"/>
    </location>
</feature>
<evidence type="ECO:0000259" key="5">
    <source>
        <dbReference type="PROSITE" id="PS50977"/>
    </source>
</evidence>
<proteinExistence type="predicted"/>
<dbReference type="SUPFAM" id="SSF46689">
    <property type="entry name" value="Homeodomain-like"/>
    <property type="match status" value="1"/>
</dbReference>
<dbReference type="RefSeq" id="WP_135831661.1">
    <property type="nucleotide sequence ID" value="NZ_BMCK01000002.1"/>
</dbReference>
<dbReference type="InterPro" id="IPR009057">
    <property type="entry name" value="Homeodomain-like_sf"/>
</dbReference>
<dbReference type="PANTHER" id="PTHR30055">
    <property type="entry name" value="HTH-TYPE TRANSCRIPTIONAL REGULATOR RUTR"/>
    <property type="match status" value="1"/>
</dbReference>
<dbReference type="GO" id="GO:0003700">
    <property type="term" value="F:DNA-binding transcription factor activity"/>
    <property type="evidence" value="ECO:0007669"/>
    <property type="project" value="TreeGrafter"/>
</dbReference>
<keyword evidence="3" id="KW-0804">Transcription</keyword>
<evidence type="ECO:0000256" key="4">
    <source>
        <dbReference type="PROSITE-ProRule" id="PRU00335"/>
    </source>
</evidence>
<name>A0A4P7U942_9ACTN</name>
<keyword evidence="2 4" id="KW-0238">DNA-binding</keyword>
<feature type="DNA-binding region" description="H-T-H motif" evidence="4">
    <location>
        <begin position="42"/>
        <end position="61"/>
    </location>
</feature>
<dbReference type="OrthoDB" id="9796019at2"/>
<dbReference type="SUPFAM" id="SSF48498">
    <property type="entry name" value="Tetracyclin repressor-like, C-terminal domain"/>
    <property type="match status" value="1"/>
</dbReference>
<evidence type="ECO:0000313" key="6">
    <source>
        <dbReference type="EMBL" id="QCC76612.1"/>
    </source>
</evidence>
<dbReference type="Pfam" id="PF00440">
    <property type="entry name" value="TetR_N"/>
    <property type="match status" value="1"/>
</dbReference>
<dbReference type="InterPro" id="IPR011075">
    <property type="entry name" value="TetR_C"/>
</dbReference>
<dbReference type="PROSITE" id="PS50977">
    <property type="entry name" value="HTH_TETR_2"/>
    <property type="match status" value="1"/>
</dbReference>
<dbReference type="Proteomes" id="UP000297025">
    <property type="component" value="Chromosome"/>
</dbReference>
<sequence length="197" mass="21233">MSVADSSSTAHRSGPVRSDDARRAILVATAEQFLAKGYERLTIQGVAAEAKVGKQTIYRWWTGKAELLAECLVEGLLWDDELTVGDTGDLVRDVSDWLAGLLDVGRTGVAELLRSLLGAAAGDEALATHLDALLRGQLEGGITRRFQLGRERGEVAEEVDTVLATDLLLGLVMVRTLTRRPSTTAEVEALVRRLLAP</sequence>
<evidence type="ECO:0000256" key="1">
    <source>
        <dbReference type="ARBA" id="ARBA00023015"/>
    </source>
</evidence>
<keyword evidence="1" id="KW-0805">Transcription regulation</keyword>
<dbReference type="PANTHER" id="PTHR30055:SF148">
    <property type="entry name" value="TETR-FAMILY TRANSCRIPTIONAL REGULATOR"/>
    <property type="match status" value="1"/>
</dbReference>
<organism evidence="6 7">
    <name type="scientific">Nocardioides daphniae</name>
    <dbReference type="NCBI Taxonomy" id="402297"/>
    <lineage>
        <taxon>Bacteria</taxon>
        <taxon>Bacillati</taxon>
        <taxon>Actinomycetota</taxon>
        <taxon>Actinomycetes</taxon>
        <taxon>Propionibacteriales</taxon>
        <taxon>Nocardioidaceae</taxon>
        <taxon>Nocardioides</taxon>
    </lineage>
</organism>